<dbReference type="CDD" id="cd01852">
    <property type="entry name" value="AIG1"/>
    <property type="match status" value="1"/>
</dbReference>
<reference evidence="8" key="2">
    <citation type="journal article" date="2013" name="Nat. Genet.">
        <title>The genome of the platyfish, Xiphophorus maculatus, provides insights into evolutionary adaptation and several complex traits.</title>
        <authorList>
            <person name="Schartl M."/>
            <person name="Walter R.B."/>
            <person name="Shen Y."/>
            <person name="Garcia T."/>
            <person name="Catchen J."/>
            <person name="Amores A."/>
            <person name="Braasch I."/>
            <person name="Chalopin D."/>
            <person name="Volff J.N."/>
            <person name="Lesch K.P."/>
            <person name="Bisazza A."/>
            <person name="Minx P."/>
            <person name="Hillier L."/>
            <person name="Wilson R.K."/>
            <person name="Fuerstenberg S."/>
            <person name="Boore J."/>
            <person name="Searle S."/>
            <person name="Postlethwait J.H."/>
            <person name="Warren W.C."/>
        </authorList>
    </citation>
    <scope>NUCLEOTIDE SEQUENCE [LARGE SCALE GENOMIC DNA]</scope>
    <source>
        <strain evidence="8">JP 163 A</strain>
    </source>
</reference>
<feature type="domain" description="AIG1-type G" evidence="6">
    <location>
        <begin position="11"/>
        <end position="218"/>
    </location>
</feature>
<dbReference type="Gene3D" id="3.40.50.300">
    <property type="entry name" value="P-loop containing nucleotide triphosphate hydrolases"/>
    <property type="match status" value="1"/>
</dbReference>
<reference evidence="7" key="4">
    <citation type="submission" date="2025-09" db="UniProtKB">
        <authorList>
            <consortium name="Ensembl"/>
        </authorList>
    </citation>
    <scope>IDENTIFICATION</scope>
    <source>
        <strain evidence="7">JP 163 A</strain>
    </source>
</reference>
<evidence type="ECO:0000256" key="4">
    <source>
        <dbReference type="SAM" id="MobiDB-lite"/>
    </source>
</evidence>
<feature type="transmembrane region" description="Helical" evidence="5">
    <location>
        <begin position="294"/>
        <end position="314"/>
    </location>
</feature>
<name>M3ZXJ4_XIPMA</name>
<dbReference type="OMA" id="SHEMFRE"/>
<proteinExistence type="inferred from homology"/>
<dbReference type="Pfam" id="PF04548">
    <property type="entry name" value="AIG1"/>
    <property type="match status" value="1"/>
</dbReference>
<evidence type="ECO:0000256" key="5">
    <source>
        <dbReference type="SAM" id="Phobius"/>
    </source>
</evidence>
<reference evidence="8" key="1">
    <citation type="submission" date="2012-01" db="EMBL/GenBank/DDBJ databases">
        <authorList>
            <person name="Walter R."/>
            <person name="Schartl M."/>
            <person name="Warren W."/>
        </authorList>
    </citation>
    <scope>NUCLEOTIDE SEQUENCE [LARGE SCALE GENOMIC DNA]</scope>
    <source>
        <strain evidence="8">JP 163 A</strain>
    </source>
</reference>
<evidence type="ECO:0000313" key="7">
    <source>
        <dbReference type="Ensembl" id="ENSXMAP00000006938.2"/>
    </source>
</evidence>
<comment type="similarity">
    <text evidence="1">Belongs to the TRAFAC class TrmE-Era-EngA-EngB-Septin-like GTPase superfamily. AIG1/Toc34/Toc159-like paraseptin GTPase family. IAN subfamily.</text>
</comment>
<dbReference type="RefSeq" id="XP_023198679.1">
    <property type="nucleotide sequence ID" value="XM_023342911.1"/>
</dbReference>
<evidence type="ECO:0000256" key="2">
    <source>
        <dbReference type="ARBA" id="ARBA00022741"/>
    </source>
</evidence>
<dbReference type="AlphaFoldDB" id="M3ZXJ4"/>
<dbReference type="HOGENOM" id="CLU_010468_3_1_1"/>
<dbReference type="GeneTree" id="ENSGT01120000271858"/>
<dbReference type="InterPro" id="IPR045058">
    <property type="entry name" value="GIMA/IAN/Toc"/>
</dbReference>
<dbReference type="PANTHER" id="PTHR10903:SF186">
    <property type="entry name" value="GTPASE IMAP FAMILY MEMBER 4-LIKE-RELATED"/>
    <property type="match status" value="1"/>
</dbReference>
<dbReference type="PANTHER" id="PTHR10903">
    <property type="entry name" value="GTPASE, IMAP FAMILY MEMBER-RELATED"/>
    <property type="match status" value="1"/>
</dbReference>
<evidence type="ECO:0000259" key="6">
    <source>
        <dbReference type="PROSITE" id="PS51720"/>
    </source>
</evidence>
<dbReference type="OrthoDB" id="5985928at2759"/>
<evidence type="ECO:0000256" key="3">
    <source>
        <dbReference type="ARBA" id="ARBA00023134"/>
    </source>
</evidence>
<keyword evidence="8" id="KW-1185">Reference proteome</keyword>
<dbReference type="FunFam" id="3.40.50.300:FF:000366">
    <property type="entry name" value="GTPase, IMAP family member 2"/>
    <property type="match status" value="1"/>
</dbReference>
<dbReference type="InterPro" id="IPR006703">
    <property type="entry name" value="G_AIG1"/>
</dbReference>
<protein>
    <submittedName>
        <fullName evidence="7">GTPase IMAP family member 4-like</fullName>
    </submittedName>
</protein>
<dbReference type="Ensembl" id="ENSXMAT00000006946.2">
    <property type="protein sequence ID" value="ENSXMAP00000006938.2"/>
    <property type="gene ID" value="ENSXMAG00000006930.2"/>
</dbReference>
<dbReference type="STRING" id="8083.ENSXMAP00000006938"/>
<accession>M3ZXJ4</accession>
<feature type="compositionally biased region" description="Basic and acidic residues" evidence="4">
    <location>
        <begin position="220"/>
        <end position="245"/>
    </location>
</feature>
<keyword evidence="2" id="KW-0547">Nucleotide-binding</keyword>
<dbReference type="KEGG" id="xma:102217324"/>
<sequence length="322" mass="34597">MTSHRSVGEKKPDLRIVLVGKTGVGKSATGNTILGRKAFESKLSFSSVTSECNKKTNVVDGSNLDVIDTPGLFGKDNEEVVKEIAKCISMAAPGPHVFLIVLQLTRFTEEEKKTVEIIQTMFGKEAAKYTMILFTQGDELKQANTNIENMLQKHQPLKSLINQCSILQTFEDKYHVLDNKVEDPGQVNELLKKIKRLVQRNGEDGGSFYSHEMFREAQRAKEEEEKRLLRENPDINPQDAKRQAENDNSFIRAVMKGAARAATGAAAGAATGAATGLLLNTAAAGALIGGRKGGAVGAAVGGLMGAVVGAALAVKEKACIIQ</sequence>
<dbReference type="SUPFAM" id="SSF52540">
    <property type="entry name" value="P-loop containing nucleoside triphosphate hydrolases"/>
    <property type="match status" value="1"/>
</dbReference>
<reference evidence="7" key="3">
    <citation type="submission" date="2025-08" db="UniProtKB">
        <authorList>
            <consortium name="Ensembl"/>
        </authorList>
    </citation>
    <scope>IDENTIFICATION</scope>
    <source>
        <strain evidence="7">JP 163 A</strain>
    </source>
</reference>
<dbReference type="InParanoid" id="M3ZXJ4"/>
<evidence type="ECO:0000256" key="1">
    <source>
        <dbReference type="ARBA" id="ARBA00008535"/>
    </source>
</evidence>
<keyword evidence="5" id="KW-0472">Membrane</keyword>
<dbReference type="PROSITE" id="PS51720">
    <property type="entry name" value="G_AIG1"/>
    <property type="match status" value="1"/>
</dbReference>
<keyword evidence="3" id="KW-0342">GTP-binding</keyword>
<dbReference type="GeneID" id="102217324"/>
<keyword evidence="5" id="KW-0812">Transmembrane</keyword>
<feature type="transmembrane region" description="Helical" evidence="5">
    <location>
        <begin position="265"/>
        <end position="288"/>
    </location>
</feature>
<feature type="region of interest" description="Disordered" evidence="4">
    <location>
        <begin position="220"/>
        <end position="247"/>
    </location>
</feature>
<keyword evidence="5" id="KW-1133">Transmembrane helix</keyword>
<organism evidence="7 8">
    <name type="scientific">Xiphophorus maculatus</name>
    <name type="common">Southern platyfish</name>
    <name type="synonym">Platypoecilus maculatus</name>
    <dbReference type="NCBI Taxonomy" id="8083"/>
    <lineage>
        <taxon>Eukaryota</taxon>
        <taxon>Metazoa</taxon>
        <taxon>Chordata</taxon>
        <taxon>Craniata</taxon>
        <taxon>Vertebrata</taxon>
        <taxon>Euteleostomi</taxon>
        <taxon>Actinopterygii</taxon>
        <taxon>Neopterygii</taxon>
        <taxon>Teleostei</taxon>
        <taxon>Neoteleostei</taxon>
        <taxon>Acanthomorphata</taxon>
        <taxon>Ovalentaria</taxon>
        <taxon>Atherinomorphae</taxon>
        <taxon>Cyprinodontiformes</taxon>
        <taxon>Poeciliidae</taxon>
        <taxon>Poeciliinae</taxon>
        <taxon>Xiphophorus</taxon>
    </lineage>
</organism>
<evidence type="ECO:0000313" key="8">
    <source>
        <dbReference type="Proteomes" id="UP000002852"/>
    </source>
</evidence>
<dbReference type="InterPro" id="IPR027417">
    <property type="entry name" value="P-loop_NTPase"/>
</dbReference>
<dbReference type="GO" id="GO:0005525">
    <property type="term" value="F:GTP binding"/>
    <property type="evidence" value="ECO:0007669"/>
    <property type="project" value="UniProtKB-KW"/>
</dbReference>
<dbReference type="Proteomes" id="UP000002852">
    <property type="component" value="Unassembled WGS sequence"/>
</dbReference>